<dbReference type="Proteomes" id="UP000182658">
    <property type="component" value="Unassembled WGS sequence"/>
</dbReference>
<gene>
    <name evidence="2" type="ORF">CONLIGDRAFT_637959</name>
</gene>
<name>A0A1J7IZI8_9PEZI</name>
<dbReference type="InParanoid" id="A0A1J7IZI8"/>
<evidence type="ECO:0000313" key="3">
    <source>
        <dbReference type="Proteomes" id="UP000182658"/>
    </source>
</evidence>
<proteinExistence type="predicted"/>
<reference evidence="2 3" key="1">
    <citation type="submission" date="2016-10" db="EMBL/GenBank/DDBJ databases">
        <title>Draft genome sequence of Coniochaeta ligniaria NRRL30616, a lignocellulolytic fungus for bioabatement of inhibitors in plant biomass hydrolysates.</title>
        <authorList>
            <consortium name="DOE Joint Genome Institute"/>
            <person name="Jimenez D.J."/>
            <person name="Hector R.E."/>
            <person name="Riley R."/>
            <person name="Sun H."/>
            <person name="Grigoriev I.V."/>
            <person name="Van Elsas J.D."/>
            <person name="Nichols N.N."/>
        </authorList>
    </citation>
    <scope>NUCLEOTIDE SEQUENCE [LARGE SCALE GENOMIC DNA]</scope>
    <source>
        <strain evidence="2 3">NRRL 30616</strain>
    </source>
</reference>
<organism evidence="2 3">
    <name type="scientific">Coniochaeta ligniaria NRRL 30616</name>
    <dbReference type="NCBI Taxonomy" id="1408157"/>
    <lineage>
        <taxon>Eukaryota</taxon>
        <taxon>Fungi</taxon>
        <taxon>Dikarya</taxon>
        <taxon>Ascomycota</taxon>
        <taxon>Pezizomycotina</taxon>
        <taxon>Sordariomycetes</taxon>
        <taxon>Sordariomycetidae</taxon>
        <taxon>Coniochaetales</taxon>
        <taxon>Coniochaetaceae</taxon>
        <taxon>Coniochaeta</taxon>
    </lineage>
</organism>
<feature type="compositionally biased region" description="Polar residues" evidence="1">
    <location>
        <begin position="28"/>
        <end position="43"/>
    </location>
</feature>
<sequence length="104" mass="12096">MVYSPLCRAQGTITMKKRRPFRLPPTTIPRQAQKANSNAGLRSSTLFIQPRQSQDRHLCRQGKSKRLHSRLSGIKISIRVGICGFRGKPREERRLNRDSMKYCW</sequence>
<dbReference type="EMBL" id="KV875109">
    <property type="protein sequence ID" value="OIW23032.1"/>
    <property type="molecule type" value="Genomic_DNA"/>
</dbReference>
<evidence type="ECO:0000313" key="2">
    <source>
        <dbReference type="EMBL" id="OIW23032.1"/>
    </source>
</evidence>
<feature type="region of interest" description="Disordered" evidence="1">
    <location>
        <begin position="22"/>
        <end position="43"/>
    </location>
</feature>
<accession>A0A1J7IZI8</accession>
<dbReference type="AlphaFoldDB" id="A0A1J7IZI8"/>
<protein>
    <submittedName>
        <fullName evidence="2">Uncharacterized protein</fullName>
    </submittedName>
</protein>
<keyword evidence="3" id="KW-1185">Reference proteome</keyword>
<evidence type="ECO:0000256" key="1">
    <source>
        <dbReference type="SAM" id="MobiDB-lite"/>
    </source>
</evidence>